<dbReference type="KEGG" id="mng:MNEG_5694"/>
<accession>A0A0D2N9B0</accession>
<evidence type="ECO:0000313" key="1">
    <source>
        <dbReference type="EMBL" id="KIZ02266.1"/>
    </source>
</evidence>
<evidence type="ECO:0000313" key="2">
    <source>
        <dbReference type="Proteomes" id="UP000054498"/>
    </source>
</evidence>
<dbReference type="InterPro" id="IPR029063">
    <property type="entry name" value="SAM-dependent_MTases_sf"/>
</dbReference>
<proteinExistence type="predicted"/>
<gene>
    <name evidence="1" type="ORF">MNEG_5694</name>
</gene>
<reference evidence="1 2" key="1">
    <citation type="journal article" date="2013" name="BMC Genomics">
        <title>Reconstruction of the lipid metabolism for the microalga Monoraphidium neglectum from its genome sequence reveals characteristics suitable for biofuel production.</title>
        <authorList>
            <person name="Bogen C."/>
            <person name="Al-Dilaimi A."/>
            <person name="Albersmeier A."/>
            <person name="Wichmann J."/>
            <person name="Grundmann M."/>
            <person name="Rupp O."/>
            <person name="Lauersen K.J."/>
            <person name="Blifernez-Klassen O."/>
            <person name="Kalinowski J."/>
            <person name="Goesmann A."/>
            <person name="Mussgnug J.H."/>
            <person name="Kruse O."/>
        </authorList>
    </citation>
    <scope>NUCLEOTIDE SEQUENCE [LARGE SCALE GENOMIC DNA]</scope>
    <source>
        <strain evidence="1 2">SAG 48.87</strain>
    </source>
</reference>
<dbReference type="EMBL" id="KK101086">
    <property type="protein sequence ID" value="KIZ02266.1"/>
    <property type="molecule type" value="Genomic_DNA"/>
</dbReference>
<keyword evidence="2" id="KW-1185">Reference proteome</keyword>
<dbReference type="PANTHER" id="PTHR43036:SF2">
    <property type="entry name" value="OS04G0481300 PROTEIN"/>
    <property type="match status" value="1"/>
</dbReference>
<dbReference type="Proteomes" id="UP000054498">
    <property type="component" value="Unassembled WGS sequence"/>
</dbReference>
<dbReference type="OrthoDB" id="542383at2759"/>
<sequence length="293" mass="30866">MRPLHAGPKLVLSDEDRRTVDTRPAAEFYATPRIGVKHADDAFLKRVSDLAAQINLIGHGINADELQANKDLSSWFVQDLDESPALSDIGKGAVDAVLCCNSVYYLARLEEVTAEVARVLVPGRGVFVVTLGEDCYRARALAGMLARTLDERADLVTRVLLANGFATVRLITDAALGLRALVATAASPAASPRAPYITPDNVADVLWAPALTPLSAAVAGAGAGGAGPRDGALAVLQWRAAYGALCADAEELGIPRSVIPKLPQDDAEITLTLVQERQAYLQGMVASFLSSGL</sequence>
<dbReference type="SUPFAM" id="SSF53335">
    <property type="entry name" value="S-adenosyl-L-methionine-dependent methyltransferases"/>
    <property type="match status" value="1"/>
</dbReference>
<dbReference type="PANTHER" id="PTHR43036">
    <property type="entry name" value="OSJNBB0011N17.9 PROTEIN"/>
    <property type="match status" value="1"/>
</dbReference>
<dbReference type="STRING" id="145388.A0A0D2N9B0"/>
<name>A0A0D2N9B0_9CHLO</name>
<organism evidence="1 2">
    <name type="scientific">Monoraphidium neglectum</name>
    <dbReference type="NCBI Taxonomy" id="145388"/>
    <lineage>
        <taxon>Eukaryota</taxon>
        <taxon>Viridiplantae</taxon>
        <taxon>Chlorophyta</taxon>
        <taxon>core chlorophytes</taxon>
        <taxon>Chlorophyceae</taxon>
        <taxon>CS clade</taxon>
        <taxon>Sphaeropleales</taxon>
        <taxon>Selenastraceae</taxon>
        <taxon>Monoraphidium</taxon>
    </lineage>
</organism>
<dbReference type="RefSeq" id="XP_013901285.1">
    <property type="nucleotide sequence ID" value="XM_014045831.1"/>
</dbReference>
<protein>
    <recommendedName>
        <fullName evidence="3">Methyltransferase type 11 domain-containing protein</fullName>
    </recommendedName>
</protein>
<dbReference type="GeneID" id="25738571"/>
<evidence type="ECO:0008006" key="3">
    <source>
        <dbReference type="Google" id="ProtNLM"/>
    </source>
</evidence>
<dbReference type="AlphaFoldDB" id="A0A0D2N9B0"/>
<dbReference type="Gene3D" id="3.40.50.150">
    <property type="entry name" value="Vaccinia Virus protein VP39"/>
    <property type="match status" value="1"/>
</dbReference>